<dbReference type="Proteomes" id="UP001169006">
    <property type="component" value="Unassembled WGS sequence"/>
</dbReference>
<comment type="caution">
    <text evidence="1">The sequence shown here is derived from an EMBL/GenBank/DDBJ whole genome shotgun (WGS) entry which is preliminary data.</text>
</comment>
<accession>A0ABT8STL6</accession>
<reference evidence="1" key="2">
    <citation type="submission" date="2023-07" db="EMBL/GenBank/DDBJ databases">
        <authorList>
            <person name="Sun H."/>
        </authorList>
    </citation>
    <scope>NUCLEOTIDE SEQUENCE</scope>
    <source>
        <strain evidence="1">05753</strain>
    </source>
</reference>
<name>A0ABT8STL6_9HYPH</name>
<organism evidence="1 2">
    <name type="scientific">Rhizobium oryzicola</name>
    <dbReference type="NCBI Taxonomy" id="1232668"/>
    <lineage>
        <taxon>Bacteria</taxon>
        <taxon>Pseudomonadati</taxon>
        <taxon>Pseudomonadota</taxon>
        <taxon>Alphaproteobacteria</taxon>
        <taxon>Hyphomicrobiales</taxon>
        <taxon>Rhizobiaceae</taxon>
        <taxon>Rhizobium/Agrobacterium group</taxon>
        <taxon>Rhizobium</taxon>
    </lineage>
</organism>
<sequence>MATLRIHDIENHVLAVGLYDLLMLIAPRALDSDWVVSTVKDEASGQEWFEAAGDRAEYLEAVAQNDSVLSGRQMADAAMRAGQIIWGRFTAHSPGADSLWVMIQAIDSTFYEVTTDDQTVMSAIRKRYREIREVDGPYGSFPRMSDQDHS</sequence>
<keyword evidence="2" id="KW-1185">Reference proteome</keyword>
<reference evidence="1" key="1">
    <citation type="journal article" date="2015" name="Int. J. Syst. Evol. Microbiol.">
        <title>Rhizobium oryzicola sp. nov., potential plant-growth-promoting endophytic bacteria isolated from rice roots.</title>
        <authorList>
            <person name="Zhang X.X."/>
            <person name="Gao J.S."/>
            <person name="Cao Y.H."/>
            <person name="Sheirdil R.A."/>
            <person name="Wang X.C."/>
            <person name="Zhang L."/>
        </authorList>
    </citation>
    <scope>NUCLEOTIDE SEQUENCE</scope>
    <source>
        <strain evidence="1">05753</strain>
    </source>
</reference>
<protein>
    <submittedName>
        <fullName evidence="1">Uncharacterized protein</fullName>
    </submittedName>
</protein>
<dbReference type="EMBL" id="JAUKWQ010000001">
    <property type="protein sequence ID" value="MDO1581757.1"/>
    <property type="molecule type" value="Genomic_DNA"/>
</dbReference>
<dbReference type="RefSeq" id="WP_302075846.1">
    <property type="nucleotide sequence ID" value="NZ_JAUKWQ010000001.1"/>
</dbReference>
<proteinExistence type="predicted"/>
<gene>
    <name evidence="1" type="ORF">Q2T52_06555</name>
</gene>
<evidence type="ECO:0000313" key="1">
    <source>
        <dbReference type="EMBL" id="MDO1581757.1"/>
    </source>
</evidence>
<evidence type="ECO:0000313" key="2">
    <source>
        <dbReference type="Proteomes" id="UP001169006"/>
    </source>
</evidence>